<evidence type="ECO:0000313" key="2">
    <source>
        <dbReference type="EMBL" id="ETL39696.1"/>
    </source>
</evidence>
<accession>W2GTT3</accession>
<name>W2GTT3_PHYNI</name>
<reference evidence="1" key="1">
    <citation type="submission" date="2013-11" db="EMBL/GenBank/DDBJ databases">
        <title>The Genome Sequence of Phytophthora parasitica CJ02B3.</title>
        <authorList>
            <consortium name="The Broad Institute Genomics Platform"/>
            <person name="Russ C."/>
            <person name="Tyler B."/>
            <person name="Panabieres F."/>
            <person name="Shan W."/>
            <person name="Tripathy S."/>
            <person name="Grunwald N."/>
            <person name="Machado M."/>
            <person name="Johnson C.S."/>
            <person name="Arredondo F."/>
            <person name="Hong C."/>
            <person name="Coffey M."/>
            <person name="Young S.K."/>
            <person name="Zeng Q."/>
            <person name="Gargeya S."/>
            <person name="Fitzgerald M."/>
            <person name="Abouelleil A."/>
            <person name="Alvarado L."/>
            <person name="Chapman S.B."/>
            <person name="Gainer-Dewar J."/>
            <person name="Goldberg J."/>
            <person name="Griggs A."/>
            <person name="Gujja S."/>
            <person name="Hansen M."/>
            <person name="Howarth C."/>
            <person name="Imamovic A."/>
            <person name="Ireland A."/>
            <person name="Larimer J."/>
            <person name="McCowan C."/>
            <person name="Murphy C."/>
            <person name="Pearson M."/>
            <person name="Poon T.W."/>
            <person name="Priest M."/>
            <person name="Roberts A."/>
            <person name="Saif S."/>
            <person name="Shea T."/>
            <person name="Sykes S."/>
            <person name="Wortman J."/>
            <person name="Nusbaum C."/>
            <person name="Birren B."/>
        </authorList>
    </citation>
    <scope>NUCLEOTIDE SEQUENCE [LARGE SCALE GENOMIC DNA]</scope>
    <source>
        <strain evidence="1">CJ02B3</strain>
    </source>
</reference>
<reference evidence="2 3" key="2">
    <citation type="submission" date="2013-11" db="EMBL/GenBank/DDBJ databases">
        <title>The Genome Sequence of Phytophthora parasitica CJ05E6.</title>
        <authorList>
            <consortium name="The Broad Institute Genomics Platform"/>
            <person name="Russ C."/>
            <person name="Tyler B."/>
            <person name="Panabieres F."/>
            <person name="Shan W."/>
            <person name="Tripathy S."/>
            <person name="Grunwald N."/>
            <person name="Machado M."/>
            <person name="Johnson C.S."/>
            <person name="Arredondo F."/>
            <person name="Hong C."/>
            <person name="Coffey M."/>
            <person name="Young S.K."/>
            <person name="Zeng Q."/>
            <person name="Gargeya S."/>
            <person name="Fitzgerald M."/>
            <person name="Abouelleil A."/>
            <person name="Alvarado L."/>
            <person name="Chapman S.B."/>
            <person name="Gainer-Dewar J."/>
            <person name="Goldberg J."/>
            <person name="Griggs A."/>
            <person name="Gujja S."/>
            <person name="Hansen M."/>
            <person name="Howarth C."/>
            <person name="Imamovic A."/>
            <person name="Ireland A."/>
            <person name="Larimer J."/>
            <person name="McCowan C."/>
            <person name="Murphy C."/>
            <person name="Pearson M."/>
            <person name="Poon T.W."/>
            <person name="Priest M."/>
            <person name="Roberts A."/>
            <person name="Saif S."/>
            <person name="Shea T."/>
            <person name="Sykes S."/>
            <person name="Wortman J."/>
            <person name="Nusbaum C."/>
            <person name="Birren B."/>
        </authorList>
    </citation>
    <scope>NUCLEOTIDE SEQUENCE [LARGE SCALE GENOMIC DNA]</scope>
    <source>
        <strain evidence="2 3">CJ05E6</strain>
    </source>
</reference>
<dbReference type="Proteomes" id="UP000053864">
    <property type="component" value="Unassembled WGS sequence"/>
</dbReference>
<sequence length="66" mass="7675">MVMQLVTSNLAAAKVTAERTKLKPRRRRVHRNSGGAVSLYVVDDSRIEDMRSLALRAKWNRDEMRY</sequence>
<organism evidence="1">
    <name type="scientific">Phytophthora nicotianae</name>
    <name type="common">Potato buckeye rot agent</name>
    <name type="synonym">Phytophthora parasitica</name>
    <dbReference type="NCBI Taxonomy" id="4792"/>
    <lineage>
        <taxon>Eukaryota</taxon>
        <taxon>Sar</taxon>
        <taxon>Stramenopiles</taxon>
        <taxon>Oomycota</taxon>
        <taxon>Peronosporomycetes</taxon>
        <taxon>Peronosporales</taxon>
        <taxon>Peronosporaceae</taxon>
        <taxon>Phytophthora</taxon>
    </lineage>
</organism>
<evidence type="ECO:0000313" key="1">
    <source>
        <dbReference type="EMBL" id="ETK86274.1"/>
    </source>
</evidence>
<dbReference type="AlphaFoldDB" id="W2GTT3"/>
<proteinExistence type="predicted"/>
<gene>
    <name evidence="1" type="ORF">L915_09089</name>
    <name evidence="2" type="ORF">L916_09002</name>
</gene>
<evidence type="ECO:0000313" key="3">
    <source>
        <dbReference type="Proteomes" id="UP000053864"/>
    </source>
</evidence>
<dbReference type="EMBL" id="KI673048">
    <property type="protein sequence ID" value="ETL39696.1"/>
    <property type="molecule type" value="Genomic_DNA"/>
</dbReference>
<dbReference type="Proteomes" id="UP000053236">
    <property type="component" value="Unassembled WGS sequence"/>
</dbReference>
<dbReference type="EMBL" id="KI686414">
    <property type="protein sequence ID" value="ETK86274.1"/>
    <property type="molecule type" value="Genomic_DNA"/>
</dbReference>
<protein>
    <submittedName>
        <fullName evidence="1">Uncharacterized protein</fullName>
    </submittedName>
</protein>